<dbReference type="Proteomes" id="UP001165960">
    <property type="component" value="Unassembled WGS sequence"/>
</dbReference>
<protein>
    <submittedName>
        <fullName evidence="1">Uncharacterized protein</fullName>
    </submittedName>
</protein>
<gene>
    <name evidence="1" type="ORF">DSO57_1010422</name>
</gene>
<evidence type="ECO:0000313" key="2">
    <source>
        <dbReference type="Proteomes" id="UP001165960"/>
    </source>
</evidence>
<keyword evidence="2" id="KW-1185">Reference proteome</keyword>
<organism evidence="1 2">
    <name type="scientific">Entomophthora muscae</name>
    <dbReference type="NCBI Taxonomy" id="34485"/>
    <lineage>
        <taxon>Eukaryota</taxon>
        <taxon>Fungi</taxon>
        <taxon>Fungi incertae sedis</taxon>
        <taxon>Zoopagomycota</taxon>
        <taxon>Entomophthoromycotina</taxon>
        <taxon>Entomophthoromycetes</taxon>
        <taxon>Entomophthorales</taxon>
        <taxon>Entomophthoraceae</taxon>
        <taxon>Entomophthora</taxon>
    </lineage>
</organism>
<comment type="caution">
    <text evidence="1">The sequence shown here is derived from an EMBL/GenBank/DDBJ whole genome shotgun (WGS) entry which is preliminary data.</text>
</comment>
<sequence>MFYNVVFVLGVSCFCPERSDIGLDTTRYLAALEELNSGPAPTKWDTLVSKLTPESFEEDTLLASAHLFLKDVEYALQEIDSYVTIPLWDAKSDGRVFSSSRFGISPSPEECINSIPLSGFKHKDGTCLKRQQLGRNLRLFTTLDHIPLNKRMLFNQASTRLLEMLTVTVFQSLDPMYTIEDPLFLSILARLNEAWQAFLIKSIHQPKKSLYGDDMEWSDTLIIEPWGLTTAEVVQAYLTSYEASV</sequence>
<name>A0ACC2S8B4_9FUNG</name>
<dbReference type="EMBL" id="QTSX02005714">
    <property type="protein sequence ID" value="KAJ9058629.1"/>
    <property type="molecule type" value="Genomic_DNA"/>
</dbReference>
<accession>A0ACC2S8B4</accession>
<reference evidence="1" key="1">
    <citation type="submission" date="2022-04" db="EMBL/GenBank/DDBJ databases">
        <title>Genome of the entomopathogenic fungus Entomophthora muscae.</title>
        <authorList>
            <person name="Elya C."/>
            <person name="Lovett B.R."/>
            <person name="Lee E."/>
            <person name="Macias A.M."/>
            <person name="Hajek A.E."/>
            <person name="De Bivort B.L."/>
            <person name="Kasson M.T."/>
            <person name="De Fine Licht H.H."/>
            <person name="Stajich J.E."/>
        </authorList>
    </citation>
    <scope>NUCLEOTIDE SEQUENCE</scope>
    <source>
        <strain evidence="1">Berkeley</strain>
    </source>
</reference>
<evidence type="ECO:0000313" key="1">
    <source>
        <dbReference type="EMBL" id="KAJ9058629.1"/>
    </source>
</evidence>
<proteinExistence type="predicted"/>